<gene>
    <name evidence="2" type="ORF">AMST5_03669</name>
</gene>
<keyword evidence="1" id="KW-0812">Transmembrane</keyword>
<feature type="transmembrane region" description="Helical" evidence="1">
    <location>
        <begin position="18"/>
        <end position="38"/>
    </location>
</feature>
<accession>A0AA48RET1</accession>
<feature type="transmembrane region" description="Helical" evidence="1">
    <location>
        <begin position="96"/>
        <end position="117"/>
    </location>
</feature>
<keyword evidence="1" id="KW-1133">Transmembrane helix</keyword>
<evidence type="ECO:0000313" key="2">
    <source>
        <dbReference type="EMBL" id="CAJ0886015.1"/>
    </source>
</evidence>
<keyword evidence="1" id="KW-0472">Membrane</keyword>
<name>A0AA48RET1_9ZZZZ</name>
<sequence>MNENAPADRKTGAWARKIWLAYTLIALAGALALLAVYVNAYDDYDIGDRLRGLGRFTRTSMSLLTFPLGMPAGLLADGPLRATFGCGEANEPCAVFVTWQVQFAALVAQIVFLRWLIARRFQSGA</sequence>
<proteinExistence type="predicted"/>
<reference evidence="2" key="1">
    <citation type="submission" date="2023-07" db="EMBL/GenBank/DDBJ databases">
        <authorList>
            <person name="Pelsma A.J. K."/>
        </authorList>
    </citation>
    <scope>NUCLEOTIDE SEQUENCE</scope>
</reference>
<organism evidence="2">
    <name type="scientific">freshwater sediment metagenome</name>
    <dbReference type="NCBI Taxonomy" id="556182"/>
    <lineage>
        <taxon>unclassified sequences</taxon>
        <taxon>metagenomes</taxon>
        <taxon>ecological metagenomes</taxon>
    </lineage>
</organism>
<protein>
    <submittedName>
        <fullName evidence="2">Uncharacterized protein</fullName>
    </submittedName>
</protein>
<dbReference type="EMBL" id="OY288114">
    <property type="protein sequence ID" value="CAJ0886015.1"/>
    <property type="molecule type" value="Genomic_DNA"/>
</dbReference>
<dbReference type="AlphaFoldDB" id="A0AA48RET1"/>
<evidence type="ECO:0000256" key="1">
    <source>
        <dbReference type="SAM" id="Phobius"/>
    </source>
</evidence>